<dbReference type="SUPFAM" id="SSF51735">
    <property type="entry name" value="NAD(P)-binding Rossmann-fold domains"/>
    <property type="match status" value="1"/>
</dbReference>
<dbReference type="InterPro" id="IPR006097">
    <property type="entry name" value="Glu/Leu/Phe/Val/Trp_DH_dimer"/>
</dbReference>
<dbReference type="InterPro" id="IPR016211">
    <property type="entry name" value="Glu/Phe/Leu/Val/Trp_DH_bac/arc"/>
</dbReference>
<name>A0A059FPR1_9PROT</name>
<dbReference type="Pfam" id="PF02812">
    <property type="entry name" value="ELFV_dehydrog_N"/>
    <property type="match status" value="1"/>
</dbReference>
<dbReference type="Gene3D" id="3.40.50.720">
    <property type="entry name" value="NAD(P)-binding Rossmann-like Domain"/>
    <property type="match status" value="1"/>
</dbReference>
<comment type="similarity">
    <text evidence="1 6">Belongs to the Glu/Leu/Phe/Val dehydrogenases family.</text>
</comment>
<dbReference type="AlphaFoldDB" id="A0A059FPR1"/>
<feature type="active site" description="Proton donor/acceptor" evidence="4">
    <location>
        <position position="78"/>
    </location>
</feature>
<keyword evidence="5" id="KW-0547">Nucleotide-binding</keyword>
<keyword evidence="2 6" id="KW-0560">Oxidoreductase</keyword>
<evidence type="ECO:0000256" key="5">
    <source>
        <dbReference type="PIRSR" id="PIRSR000188-2"/>
    </source>
</evidence>
<dbReference type="Proteomes" id="UP000025061">
    <property type="component" value="Unassembled WGS sequence"/>
</dbReference>
<proteinExistence type="inferred from homology"/>
<comment type="caution">
    <text evidence="8">The sequence shown here is derived from an EMBL/GenBank/DDBJ whole genome shotgun (WGS) entry which is preliminary data.</text>
</comment>
<evidence type="ECO:0000256" key="4">
    <source>
        <dbReference type="PIRSR" id="PIRSR000188-1"/>
    </source>
</evidence>
<gene>
    <name evidence="8" type="ORF">HHI_11451</name>
</gene>
<dbReference type="GO" id="GO:0016639">
    <property type="term" value="F:oxidoreductase activity, acting on the CH-NH2 group of donors, NAD or NADP as acceptor"/>
    <property type="evidence" value="ECO:0007669"/>
    <property type="project" value="InterPro"/>
</dbReference>
<accession>A0A059FPR1</accession>
<dbReference type="EMBL" id="ARYI01000009">
    <property type="protein sequence ID" value="KCZ92592.1"/>
    <property type="molecule type" value="Genomic_DNA"/>
</dbReference>
<dbReference type="PANTHER" id="PTHR42722:SF1">
    <property type="entry name" value="VALINE DEHYDROGENASE"/>
    <property type="match status" value="1"/>
</dbReference>
<evidence type="ECO:0000256" key="2">
    <source>
        <dbReference type="ARBA" id="ARBA00023002"/>
    </source>
</evidence>
<evidence type="ECO:0000256" key="1">
    <source>
        <dbReference type="ARBA" id="ARBA00006382"/>
    </source>
</evidence>
<dbReference type="RefSeq" id="WP_011646623.1">
    <property type="nucleotide sequence ID" value="NZ_ARYI01000009.1"/>
</dbReference>
<sequence>MFEHESYDGHEQVVHVQDAASGLKAIIALHSTALGPAGGGCRLWHYEDPGKALTDALRLSRGMSYKNALAGLQMGGGKAVILGPVPDDRRQAVFEAFGDAVNRLGGRYVTAEDVGVGVSDMKMVGARTKFVSGLSEEGGVGGDPSPYTARGVRLAMEAVALHVLGARSLEGVRVAVQGLGGVGANLCRELSERGAKLIVADINQQRVERICDEFRAERAEAETILFSEVDILAPCALGGVMTEASVPKVRARAVVGGANNQLLNAAAGQMLFDRQITYAPDYLVNAGGIIMVAAEYFGTHSQAGVLADVERIFDRTCQVLLSSRKTGAPPHLIADHMAAKVIETARQAEPGRPAVSRAENFV</sequence>
<evidence type="ECO:0000313" key="9">
    <source>
        <dbReference type="Proteomes" id="UP000025061"/>
    </source>
</evidence>
<protein>
    <submittedName>
        <fullName evidence="8">Leucine dehydrogenase</fullName>
    </submittedName>
</protein>
<dbReference type="GO" id="GO:0006520">
    <property type="term" value="P:amino acid metabolic process"/>
    <property type="evidence" value="ECO:0007669"/>
    <property type="project" value="InterPro"/>
</dbReference>
<dbReference type="CDD" id="cd01075">
    <property type="entry name" value="NAD_bind_Leu_Phe_Val_DH"/>
    <property type="match status" value="1"/>
</dbReference>
<dbReference type="InterPro" id="IPR006096">
    <property type="entry name" value="Glu/Leu/Phe/Val/Trp_DH_C"/>
</dbReference>
<organism evidence="8 9">
    <name type="scientific">Hyphomonas hirschiana VP5</name>
    <dbReference type="NCBI Taxonomy" id="1280951"/>
    <lineage>
        <taxon>Bacteria</taxon>
        <taxon>Pseudomonadati</taxon>
        <taxon>Pseudomonadota</taxon>
        <taxon>Alphaproteobacteria</taxon>
        <taxon>Hyphomonadales</taxon>
        <taxon>Hyphomonadaceae</taxon>
        <taxon>Hyphomonas</taxon>
    </lineage>
</organism>
<dbReference type="SUPFAM" id="SSF53223">
    <property type="entry name" value="Aminoacid dehydrogenase-like, N-terminal domain"/>
    <property type="match status" value="1"/>
</dbReference>
<dbReference type="Gene3D" id="3.40.50.10860">
    <property type="entry name" value="Leucine Dehydrogenase, chain A, domain 1"/>
    <property type="match status" value="1"/>
</dbReference>
<dbReference type="PRINTS" id="PR00082">
    <property type="entry name" value="GLFDHDRGNASE"/>
</dbReference>
<evidence type="ECO:0000313" key="8">
    <source>
        <dbReference type="EMBL" id="KCZ92592.1"/>
    </source>
</evidence>
<evidence type="ECO:0000259" key="7">
    <source>
        <dbReference type="SMART" id="SM00839"/>
    </source>
</evidence>
<reference evidence="8 9" key="1">
    <citation type="submission" date="2013-04" db="EMBL/GenBank/DDBJ databases">
        <title>Hyphomonas hirschiana VP5 Genome Sequencing.</title>
        <authorList>
            <person name="Lai Q."/>
            <person name="Shao Z."/>
        </authorList>
    </citation>
    <scope>NUCLEOTIDE SEQUENCE [LARGE SCALE GENOMIC DNA]</scope>
    <source>
        <strain evidence="8 9">VP5</strain>
    </source>
</reference>
<dbReference type="OrthoDB" id="9803297at2"/>
<keyword evidence="3 5" id="KW-0520">NAD</keyword>
<dbReference type="InterPro" id="IPR046346">
    <property type="entry name" value="Aminoacid_DH-like_N_sf"/>
</dbReference>
<dbReference type="InterPro" id="IPR036291">
    <property type="entry name" value="NAD(P)-bd_dom_sf"/>
</dbReference>
<feature type="domain" description="Glutamate/phenylalanine/leucine/valine/L-tryptophan dehydrogenase C-terminal" evidence="7">
    <location>
        <begin position="142"/>
        <end position="350"/>
    </location>
</feature>
<dbReference type="PATRIC" id="fig|1280951.3.peg.2309"/>
<feature type="binding site" evidence="5">
    <location>
        <begin position="178"/>
        <end position="183"/>
    </location>
    <ligand>
        <name>NAD(+)</name>
        <dbReference type="ChEBI" id="CHEBI:57540"/>
    </ligand>
</feature>
<dbReference type="SMART" id="SM00839">
    <property type="entry name" value="ELFV_dehydrog"/>
    <property type="match status" value="1"/>
</dbReference>
<dbReference type="Pfam" id="PF00208">
    <property type="entry name" value="ELFV_dehydrog"/>
    <property type="match status" value="2"/>
</dbReference>
<evidence type="ECO:0000256" key="3">
    <source>
        <dbReference type="ARBA" id="ARBA00023027"/>
    </source>
</evidence>
<dbReference type="GO" id="GO:0000166">
    <property type="term" value="F:nucleotide binding"/>
    <property type="evidence" value="ECO:0007669"/>
    <property type="project" value="UniProtKB-KW"/>
</dbReference>
<dbReference type="PIRSF" id="PIRSF000188">
    <property type="entry name" value="Phe_leu_dh"/>
    <property type="match status" value="1"/>
</dbReference>
<dbReference type="InterPro" id="IPR006095">
    <property type="entry name" value="Glu/Leu/Phe/Val/Trp_DH"/>
</dbReference>
<dbReference type="PANTHER" id="PTHR42722">
    <property type="entry name" value="LEUCINE DEHYDROGENASE"/>
    <property type="match status" value="1"/>
</dbReference>
<evidence type="ECO:0000256" key="6">
    <source>
        <dbReference type="RuleBase" id="RU004417"/>
    </source>
</evidence>
<keyword evidence="9" id="KW-1185">Reference proteome</keyword>